<dbReference type="InterPro" id="IPR001841">
    <property type="entry name" value="Znf_RING"/>
</dbReference>
<dbReference type="Gene3D" id="4.10.830.40">
    <property type="match status" value="1"/>
</dbReference>
<dbReference type="PROSITE" id="PS50089">
    <property type="entry name" value="ZF_RING_2"/>
    <property type="match status" value="1"/>
</dbReference>
<evidence type="ECO:0000313" key="11">
    <source>
        <dbReference type="Proteomes" id="UP000694523"/>
    </source>
</evidence>
<keyword evidence="5" id="KW-0391">Immunity</keyword>
<dbReference type="InterPro" id="IPR003613">
    <property type="entry name" value="Ubox_domain"/>
</dbReference>
<dbReference type="Gene3D" id="3.30.160.60">
    <property type="entry name" value="Classic Zinc Finger"/>
    <property type="match status" value="1"/>
</dbReference>
<evidence type="ECO:0000256" key="2">
    <source>
        <dbReference type="ARBA" id="ARBA00022723"/>
    </source>
</evidence>
<dbReference type="Gene3D" id="2.60.120.920">
    <property type="match status" value="1"/>
</dbReference>
<evidence type="ECO:0000259" key="7">
    <source>
        <dbReference type="PROSITE" id="PS50089"/>
    </source>
</evidence>
<dbReference type="Pfam" id="PF15227">
    <property type="entry name" value="zf-C3HC4_4"/>
    <property type="match status" value="1"/>
</dbReference>
<keyword evidence="2" id="KW-0479">Metal-binding</keyword>
<dbReference type="GO" id="GO:0045087">
    <property type="term" value="P:innate immune response"/>
    <property type="evidence" value="ECO:0007669"/>
    <property type="project" value="UniProtKB-KW"/>
</dbReference>
<dbReference type="SMART" id="SM00449">
    <property type="entry name" value="SPRY"/>
    <property type="match status" value="1"/>
</dbReference>
<dbReference type="SMART" id="SM00504">
    <property type="entry name" value="Ubox"/>
    <property type="match status" value="1"/>
</dbReference>
<evidence type="ECO:0000256" key="5">
    <source>
        <dbReference type="ARBA" id="ARBA00022859"/>
    </source>
</evidence>
<evidence type="ECO:0000259" key="9">
    <source>
        <dbReference type="PROSITE" id="PS50188"/>
    </source>
</evidence>
<keyword evidence="3 6" id="KW-0863">Zinc-finger</keyword>
<evidence type="ECO:0008006" key="12">
    <source>
        <dbReference type="Google" id="ProtNLM"/>
    </source>
</evidence>
<dbReference type="InterPro" id="IPR006574">
    <property type="entry name" value="PRY"/>
</dbReference>
<dbReference type="InterPro" id="IPR013320">
    <property type="entry name" value="ConA-like_dom_sf"/>
</dbReference>
<keyword evidence="1" id="KW-0399">Innate immunity</keyword>
<dbReference type="GO" id="GO:0004842">
    <property type="term" value="F:ubiquitin-protein transferase activity"/>
    <property type="evidence" value="ECO:0007669"/>
    <property type="project" value="InterPro"/>
</dbReference>
<dbReference type="GO" id="GO:0005737">
    <property type="term" value="C:cytoplasm"/>
    <property type="evidence" value="ECO:0007669"/>
    <property type="project" value="UniProtKB-ARBA"/>
</dbReference>
<dbReference type="PROSITE" id="PS50188">
    <property type="entry name" value="B302_SPRY"/>
    <property type="match status" value="1"/>
</dbReference>
<dbReference type="InterPro" id="IPR001870">
    <property type="entry name" value="B30.2/SPRY"/>
</dbReference>
<evidence type="ECO:0000313" key="10">
    <source>
        <dbReference type="Ensembl" id="ENSNMLP00000033736.1"/>
    </source>
</evidence>
<dbReference type="InterPro" id="IPR000315">
    <property type="entry name" value="Znf_B-box"/>
</dbReference>
<dbReference type="InterPro" id="IPR051051">
    <property type="entry name" value="E3_ubiq-ligase_TRIM/RNF"/>
</dbReference>
<dbReference type="Ensembl" id="ENSNMLT00000037585.1">
    <property type="protein sequence ID" value="ENSNMLP00000033736.1"/>
    <property type="gene ID" value="ENSNMLG00000021084.1"/>
</dbReference>
<evidence type="ECO:0000259" key="8">
    <source>
        <dbReference type="PROSITE" id="PS50119"/>
    </source>
</evidence>
<feature type="domain" description="B box-type" evidence="8">
    <location>
        <begin position="140"/>
        <end position="190"/>
    </location>
</feature>
<dbReference type="InterPro" id="IPR017907">
    <property type="entry name" value="Znf_RING_CS"/>
</dbReference>
<dbReference type="SUPFAM" id="SSF57845">
    <property type="entry name" value="B-box zinc-binding domain"/>
    <property type="match status" value="1"/>
</dbReference>
<feature type="domain" description="B30.2/SPRY" evidence="9">
    <location>
        <begin position="239"/>
        <end position="429"/>
    </location>
</feature>
<dbReference type="InterPro" id="IPR058030">
    <property type="entry name" value="TRIM8/14/16/25/29/45/65_CC"/>
</dbReference>
<dbReference type="InterPro" id="IPR003879">
    <property type="entry name" value="Butyrophylin_SPRY"/>
</dbReference>
<dbReference type="InterPro" id="IPR013083">
    <property type="entry name" value="Znf_RING/FYVE/PHD"/>
</dbReference>
<dbReference type="GO" id="GO:0016567">
    <property type="term" value="P:protein ubiquitination"/>
    <property type="evidence" value="ECO:0007669"/>
    <property type="project" value="InterPro"/>
</dbReference>
<dbReference type="PRINTS" id="PR01407">
    <property type="entry name" value="BUTYPHLNCDUF"/>
</dbReference>
<dbReference type="Proteomes" id="UP000694523">
    <property type="component" value="Unplaced"/>
</dbReference>
<name>A0A8C6WV26_9GOBI</name>
<dbReference type="InterPro" id="IPR043136">
    <property type="entry name" value="B30.2/SPRY_sf"/>
</dbReference>
<dbReference type="CDD" id="cd19802">
    <property type="entry name" value="Bbox1_TRIM8-like"/>
    <property type="match status" value="1"/>
</dbReference>
<dbReference type="Gene3D" id="3.30.40.10">
    <property type="entry name" value="Zinc/RING finger domain, C3HC4 (zinc finger)"/>
    <property type="match status" value="1"/>
</dbReference>
<dbReference type="PROSITE" id="PS50119">
    <property type="entry name" value="ZF_BBOX"/>
    <property type="match status" value="1"/>
</dbReference>
<organism evidence="10 11">
    <name type="scientific">Neogobius melanostomus</name>
    <name type="common">round goby</name>
    <dbReference type="NCBI Taxonomy" id="47308"/>
    <lineage>
        <taxon>Eukaryota</taxon>
        <taxon>Metazoa</taxon>
        <taxon>Chordata</taxon>
        <taxon>Craniata</taxon>
        <taxon>Vertebrata</taxon>
        <taxon>Euteleostomi</taxon>
        <taxon>Actinopterygii</taxon>
        <taxon>Neopterygii</taxon>
        <taxon>Teleostei</taxon>
        <taxon>Neoteleostei</taxon>
        <taxon>Acanthomorphata</taxon>
        <taxon>Gobiaria</taxon>
        <taxon>Gobiiformes</taxon>
        <taxon>Gobioidei</taxon>
        <taxon>Gobiidae</taxon>
        <taxon>Benthophilinae</taxon>
        <taxon>Neogobiini</taxon>
        <taxon>Neogobius</taxon>
    </lineage>
</organism>
<proteinExistence type="predicted"/>
<dbReference type="Pfam" id="PF00622">
    <property type="entry name" value="SPRY"/>
    <property type="match status" value="1"/>
</dbReference>
<sequence length="429" mass="48534">MAQRAVDHEAFLCPICLDLLKDPATIPCGHSYCRKCIEQHWATQNLHHSCPECRESFSPRPGLVKNIMLAGLVEQLKKTGLTACYAGAQDVPCDVCTGRKLKALRSCLQCLVSYCESHLQPHRDVAVLQKHHLVAPSNKLQENLCSQHHKVLELFCRTDQQLLCPLCLKRNISELDALSLTADHNQFLLHCPPLSTQRTHTARVRTGSQRYFEDVSTAVSALRDKLQLTLKDGLTNVSLALSPTAEPTREDFLQHHTHITLDTNTVNKYVSLSEGNRRVTFMGVDQGYAHHVDRFCDYYQILSRESLTGRCYWELEWSGAGVCVAVSYRDIQREGLRSLFGHNDKSWALYFDRNSCSFWSKRVETKISVRAGSRIGVFLDHSAGVLSFYSVSETMSLLHRVHTTFTQALLAGVWFSWSHVGDIAYFPKL</sequence>
<dbReference type="PROSITE" id="PS00518">
    <property type="entry name" value="ZF_RING_1"/>
    <property type="match status" value="1"/>
</dbReference>
<dbReference type="SUPFAM" id="SSF49899">
    <property type="entry name" value="Concanavalin A-like lectins/glucanases"/>
    <property type="match status" value="1"/>
</dbReference>
<dbReference type="PANTHER" id="PTHR25465">
    <property type="entry name" value="B-BOX DOMAIN CONTAINING"/>
    <property type="match status" value="1"/>
</dbReference>
<keyword evidence="11" id="KW-1185">Reference proteome</keyword>
<protein>
    <recommendedName>
        <fullName evidence="12">Tripartite motif-containing protein 16-like</fullName>
    </recommendedName>
</protein>
<feature type="domain" description="RING-type" evidence="7">
    <location>
        <begin position="13"/>
        <end position="54"/>
    </location>
</feature>
<dbReference type="PANTHER" id="PTHR25465:SF5">
    <property type="entry name" value="E3 UBIQUITIN_ISG15 LIGASE TRIM25-RELATED"/>
    <property type="match status" value="1"/>
</dbReference>
<evidence type="ECO:0000256" key="4">
    <source>
        <dbReference type="ARBA" id="ARBA00022833"/>
    </source>
</evidence>
<dbReference type="InterPro" id="IPR003877">
    <property type="entry name" value="SPRY_dom"/>
</dbReference>
<evidence type="ECO:0000256" key="3">
    <source>
        <dbReference type="ARBA" id="ARBA00022771"/>
    </source>
</evidence>
<dbReference type="SMART" id="SM00589">
    <property type="entry name" value="PRY"/>
    <property type="match status" value="1"/>
</dbReference>
<reference evidence="10" key="2">
    <citation type="submission" date="2025-09" db="UniProtKB">
        <authorList>
            <consortium name="Ensembl"/>
        </authorList>
    </citation>
    <scope>IDENTIFICATION</scope>
</reference>
<dbReference type="GO" id="GO:0008270">
    <property type="term" value="F:zinc ion binding"/>
    <property type="evidence" value="ECO:0007669"/>
    <property type="project" value="UniProtKB-KW"/>
</dbReference>
<accession>A0A8C6WV26</accession>
<evidence type="ECO:0000256" key="1">
    <source>
        <dbReference type="ARBA" id="ARBA00022588"/>
    </source>
</evidence>
<dbReference type="AlphaFoldDB" id="A0A8C6WV26"/>
<reference evidence="10" key="1">
    <citation type="submission" date="2025-08" db="UniProtKB">
        <authorList>
            <consortium name="Ensembl"/>
        </authorList>
    </citation>
    <scope>IDENTIFICATION</scope>
</reference>
<dbReference type="Pfam" id="PF25600">
    <property type="entry name" value="TRIM_CC"/>
    <property type="match status" value="1"/>
</dbReference>
<dbReference type="CDD" id="cd19769">
    <property type="entry name" value="Bbox2_TRIM16-like"/>
    <property type="match status" value="1"/>
</dbReference>
<dbReference type="CDD" id="cd16040">
    <property type="entry name" value="SPRY_PRY_SNTX"/>
    <property type="match status" value="1"/>
</dbReference>
<evidence type="ECO:0000256" key="6">
    <source>
        <dbReference type="PROSITE-ProRule" id="PRU00024"/>
    </source>
</evidence>
<keyword evidence="4" id="KW-0862">Zinc</keyword>
<dbReference type="SUPFAM" id="SSF57850">
    <property type="entry name" value="RING/U-box"/>
    <property type="match status" value="1"/>
</dbReference>
<dbReference type="SMART" id="SM00184">
    <property type="entry name" value="RING"/>
    <property type="match status" value="1"/>
</dbReference>
<dbReference type="Pfam" id="PF13765">
    <property type="entry name" value="PRY"/>
    <property type="match status" value="1"/>
</dbReference>